<evidence type="ECO:0000313" key="2">
    <source>
        <dbReference type="Proteomes" id="UP000051735"/>
    </source>
</evidence>
<evidence type="ECO:0000313" key="1">
    <source>
        <dbReference type="EMBL" id="KRM31752.1"/>
    </source>
</evidence>
<gene>
    <name evidence="1" type="ORF">FC44_GL000451</name>
</gene>
<evidence type="ECO:0008006" key="3">
    <source>
        <dbReference type="Google" id="ProtNLM"/>
    </source>
</evidence>
<organism evidence="1 2">
    <name type="scientific">Lactobacillus intestinalis DSM 6629</name>
    <dbReference type="NCBI Taxonomy" id="1423761"/>
    <lineage>
        <taxon>Bacteria</taxon>
        <taxon>Bacillati</taxon>
        <taxon>Bacillota</taxon>
        <taxon>Bacilli</taxon>
        <taxon>Lactobacillales</taxon>
        <taxon>Lactobacillaceae</taxon>
        <taxon>Lactobacillus</taxon>
    </lineage>
</organism>
<protein>
    <recommendedName>
        <fullName evidence="3">Surface layer protein A domain-containing protein</fullName>
    </recommendedName>
</protein>
<comment type="caution">
    <text evidence="1">The sequence shown here is derived from an EMBL/GenBank/DDBJ whole genome shotgun (WGS) entry which is preliminary data.</text>
</comment>
<sequence>MYKYSTKFFIGGKSMKHKYLTAAMVSIILAGSVGTISTTITPTQTVQAVNSNTLKARKRAVNRNHFQKVVLTKQTYIRQIYLRVPAYKSTLGYKTYLAEGDPVYVEQTGADFGWFLKIPGDKGVYTILRNHNDYSWFKLAKKANPVSSNRYSSKAITKKTRVYRLNKHGKAISWDYYDLEKNDCIKLKRASHGKYHWDILWTYDDNNHLLTNEIYTTKRSLSDTSWFENDN</sequence>
<accession>A0ABR5PNE7</accession>
<proteinExistence type="predicted"/>
<dbReference type="Proteomes" id="UP000051735">
    <property type="component" value="Unassembled WGS sequence"/>
</dbReference>
<name>A0ABR5PNE7_9LACO</name>
<reference evidence="1 2" key="1">
    <citation type="journal article" date="2015" name="Genome Announc.">
        <title>Expanding the biotechnology potential of lactobacilli through comparative genomics of 213 strains and associated genera.</title>
        <authorList>
            <person name="Sun Z."/>
            <person name="Harris H.M."/>
            <person name="McCann A."/>
            <person name="Guo C."/>
            <person name="Argimon S."/>
            <person name="Zhang W."/>
            <person name="Yang X."/>
            <person name="Jeffery I.B."/>
            <person name="Cooney J.C."/>
            <person name="Kagawa T.F."/>
            <person name="Liu W."/>
            <person name="Song Y."/>
            <person name="Salvetti E."/>
            <person name="Wrobel A."/>
            <person name="Rasinkangas P."/>
            <person name="Parkhill J."/>
            <person name="Rea M.C."/>
            <person name="O'Sullivan O."/>
            <person name="Ritari J."/>
            <person name="Douillard F.P."/>
            <person name="Paul Ross R."/>
            <person name="Yang R."/>
            <person name="Briner A.E."/>
            <person name="Felis G.E."/>
            <person name="de Vos W.M."/>
            <person name="Barrangou R."/>
            <person name="Klaenhammer T.R."/>
            <person name="Caufield P.W."/>
            <person name="Cui Y."/>
            <person name="Zhang H."/>
            <person name="O'Toole P.W."/>
        </authorList>
    </citation>
    <scope>NUCLEOTIDE SEQUENCE [LARGE SCALE GENOMIC DNA]</scope>
    <source>
        <strain evidence="1 2">DSM 6629</strain>
    </source>
</reference>
<keyword evidence="2" id="KW-1185">Reference proteome</keyword>
<dbReference type="EMBL" id="AZGN01000052">
    <property type="protein sequence ID" value="KRM31752.1"/>
    <property type="molecule type" value="Genomic_DNA"/>
</dbReference>